<sequence length="585" mass="61932">MLRDITIRGLGVIDEAVLDLAPGLNVVTGETGAGKTMVVTGLGLLLGGRADSDLVRTGADRTSVEGFADLGADHPALVRAAEAGADVTEGLILARNVAAQGRSRAYLGGRSVPISTLSEVGERLVAVHGQADQWRLRSAEEHRVVLDGFDPDVARLVEDFQRLYDEHHALVAEADRLRSAARERAREADGLRVALEEIEAVDPQPGEDEELRAEDDRLSHADALRDGASRAHVLLAGDDSAWDGASGGALASLGEAVSALEPWTGHDPALADLHRRLAELSYVASDLTTDVAGYLTDVEVDPARLSWVQERRAELTRLQRKYGETVDEVLAWAQDASRTLLTLEGDDARIEEIEARLAELTPRLGAAGAALHDARSTAAERLGAAVTAELGRLSMPRARLVVGVTTQPHERGLELPSGDRVRYSRNGIDEVDIALAANAGAPPRTVTRAASGGELSRVMLAIEVVTHGGGSSTVPTFVFDEVDAGIGGKAGVEVGARLAELAREAQVIVVTHLAQVAAYADRHLVVRKADDGQVAASGVVEVAGDERVRELARMMSGDESDAAVEHAQQLLDSAQARRAISVDHT</sequence>
<reference evidence="11 12" key="1">
    <citation type="submission" date="2022-02" db="EMBL/GenBank/DDBJ databases">
        <title>Uncovering new skin microbiome diversity through culturing and metagenomics.</title>
        <authorList>
            <person name="Conlan S."/>
            <person name="Deming C."/>
            <person name="Nisc Comparative Sequencing Program N."/>
            <person name="Segre J.A."/>
        </authorList>
    </citation>
    <scope>NUCLEOTIDE SEQUENCE [LARGE SCALE GENOMIC DNA]</scope>
    <source>
        <strain evidence="11 12">ACRQZ</strain>
    </source>
</reference>
<comment type="function">
    <text evidence="1 9">May be involved in recombinational repair of damaged DNA.</text>
</comment>
<evidence type="ECO:0000256" key="1">
    <source>
        <dbReference type="ARBA" id="ARBA00003618"/>
    </source>
</evidence>
<evidence type="ECO:0000256" key="6">
    <source>
        <dbReference type="ARBA" id="ARBA00022840"/>
    </source>
</evidence>
<keyword evidence="7 9" id="KW-0234">DNA repair</keyword>
<evidence type="ECO:0000313" key="12">
    <source>
        <dbReference type="Proteomes" id="UP001521931"/>
    </source>
</evidence>
<dbReference type="InterPro" id="IPR027417">
    <property type="entry name" value="P-loop_NTPase"/>
</dbReference>
<evidence type="ECO:0000256" key="5">
    <source>
        <dbReference type="ARBA" id="ARBA00022763"/>
    </source>
</evidence>
<feature type="domain" description="RecF/RecN/SMC N-terminal" evidence="10">
    <location>
        <begin position="2"/>
        <end position="532"/>
    </location>
</feature>
<comment type="caution">
    <text evidence="11">The sequence shown here is derived from an EMBL/GenBank/DDBJ whole genome shotgun (WGS) entry which is preliminary data.</text>
</comment>
<dbReference type="PIRSF" id="PIRSF003128">
    <property type="entry name" value="RecN"/>
    <property type="match status" value="1"/>
</dbReference>
<comment type="similarity">
    <text evidence="2 9">Belongs to the RecN family.</text>
</comment>
<evidence type="ECO:0000256" key="8">
    <source>
        <dbReference type="ARBA" id="ARBA00033408"/>
    </source>
</evidence>
<evidence type="ECO:0000256" key="4">
    <source>
        <dbReference type="ARBA" id="ARBA00022741"/>
    </source>
</evidence>
<organism evidence="11 12">
    <name type="scientific">Arsenicicoccus bolidensis</name>
    <dbReference type="NCBI Taxonomy" id="229480"/>
    <lineage>
        <taxon>Bacteria</taxon>
        <taxon>Bacillati</taxon>
        <taxon>Actinomycetota</taxon>
        <taxon>Actinomycetes</taxon>
        <taxon>Micrococcales</taxon>
        <taxon>Intrasporangiaceae</taxon>
        <taxon>Arsenicicoccus</taxon>
    </lineage>
</organism>
<dbReference type="InterPro" id="IPR004604">
    <property type="entry name" value="DNA_recomb/repair_RecN"/>
</dbReference>
<evidence type="ECO:0000256" key="7">
    <source>
        <dbReference type="ARBA" id="ARBA00023204"/>
    </source>
</evidence>
<dbReference type="PANTHER" id="PTHR11059:SF0">
    <property type="entry name" value="DNA REPAIR PROTEIN RECN"/>
    <property type="match status" value="1"/>
</dbReference>
<keyword evidence="12" id="KW-1185">Reference proteome</keyword>
<dbReference type="EMBL" id="JAKRCV010000065">
    <property type="protein sequence ID" value="MCG7323251.1"/>
    <property type="molecule type" value="Genomic_DNA"/>
</dbReference>
<proteinExistence type="inferred from homology"/>
<evidence type="ECO:0000256" key="2">
    <source>
        <dbReference type="ARBA" id="ARBA00009441"/>
    </source>
</evidence>
<dbReference type="PANTHER" id="PTHR11059">
    <property type="entry name" value="DNA REPAIR PROTEIN RECN"/>
    <property type="match status" value="1"/>
</dbReference>
<accession>A0ABS9Q5V4</accession>
<protein>
    <recommendedName>
        <fullName evidence="3 9">DNA repair protein RecN</fullName>
    </recommendedName>
    <alternativeName>
        <fullName evidence="8 9">Recombination protein N</fullName>
    </alternativeName>
</protein>
<keyword evidence="4" id="KW-0547">Nucleotide-binding</keyword>
<keyword evidence="6" id="KW-0067">ATP-binding</keyword>
<evidence type="ECO:0000313" key="11">
    <source>
        <dbReference type="EMBL" id="MCG7323251.1"/>
    </source>
</evidence>
<name>A0ABS9Q5V4_9MICO</name>
<evidence type="ECO:0000256" key="3">
    <source>
        <dbReference type="ARBA" id="ARBA00021315"/>
    </source>
</evidence>
<evidence type="ECO:0000256" key="9">
    <source>
        <dbReference type="PIRNR" id="PIRNR003128"/>
    </source>
</evidence>
<dbReference type="NCBIfam" id="TIGR00634">
    <property type="entry name" value="recN"/>
    <property type="match status" value="1"/>
</dbReference>
<dbReference type="RefSeq" id="WP_239265903.1">
    <property type="nucleotide sequence ID" value="NZ_JAKRCV010000065.1"/>
</dbReference>
<dbReference type="Proteomes" id="UP001521931">
    <property type="component" value="Unassembled WGS sequence"/>
</dbReference>
<dbReference type="Gene3D" id="3.40.50.300">
    <property type="entry name" value="P-loop containing nucleotide triphosphate hydrolases"/>
    <property type="match status" value="2"/>
</dbReference>
<evidence type="ECO:0000259" key="10">
    <source>
        <dbReference type="Pfam" id="PF02463"/>
    </source>
</evidence>
<dbReference type="Pfam" id="PF02463">
    <property type="entry name" value="SMC_N"/>
    <property type="match status" value="1"/>
</dbReference>
<dbReference type="InterPro" id="IPR003395">
    <property type="entry name" value="RecF/RecN/SMC_N"/>
</dbReference>
<dbReference type="CDD" id="cd03241">
    <property type="entry name" value="ABC_RecN"/>
    <property type="match status" value="1"/>
</dbReference>
<gene>
    <name evidence="11" type="primary">recN</name>
    <name evidence="11" type="ORF">MHL29_15315</name>
</gene>
<dbReference type="SUPFAM" id="SSF52540">
    <property type="entry name" value="P-loop containing nucleoside triphosphate hydrolases"/>
    <property type="match status" value="2"/>
</dbReference>
<keyword evidence="5 9" id="KW-0227">DNA damage</keyword>